<organism evidence="8 9">
    <name type="scientific">Anaerofilum hominis</name>
    <dbReference type="NCBI Taxonomy" id="2763016"/>
    <lineage>
        <taxon>Bacteria</taxon>
        <taxon>Bacillati</taxon>
        <taxon>Bacillota</taxon>
        <taxon>Clostridia</taxon>
        <taxon>Eubacteriales</taxon>
        <taxon>Oscillospiraceae</taxon>
        <taxon>Anaerofilum</taxon>
    </lineage>
</organism>
<dbReference type="PANTHER" id="PTHR11360:SF290">
    <property type="entry name" value="MONOCARBOXYLATE MFS PERMEASE"/>
    <property type="match status" value="1"/>
</dbReference>
<keyword evidence="4 6" id="KW-1133">Transmembrane helix</keyword>
<dbReference type="PANTHER" id="PTHR11360">
    <property type="entry name" value="MONOCARBOXYLATE TRANSPORTER"/>
    <property type="match status" value="1"/>
</dbReference>
<keyword evidence="5 6" id="KW-0472">Membrane</keyword>
<feature type="domain" description="Major facilitator superfamily (MFS) profile" evidence="7">
    <location>
        <begin position="1"/>
        <end position="419"/>
    </location>
</feature>
<evidence type="ECO:0000256" key="3">
    <source>
        <dbReference type="ARBA" id="ARBA00022692"/>
    </source>
</evidence>
<keyword evidence="2" id="KW-0813">Transport</keyword>
<dbReference type="InterPro" id="IPR020846">
    <property type="entry name" value="MFS_dom"/>
</dbReference>
<dbReference type="PROSITE" id="PS51257">
    <property type="entry name" value="PROKAR_LIPOPROTEIN"/>
    <property type="match status" value="1"/>
</dbReference>
<feature type="transmembrane region" description="Helical" evidence="6">
    <location>
        <begin position="82"/>
        <end position="100"/>
    </location>
</feature>
<evidence type="ECO:0000313" key="8">
    <source>
        <dbReference type="EMBL" id="MBC5580287.1"/>
    </source>
</evidence>
<keyword evidence="3 6" id="KW-0812">Transmembrane</keyword>
<gene>
    <name evidence="8" type="ORF">H8S23_02090</name>
</gene>
<dbReference type="InterPro" id="IPR011701">
    <property type="entry name" value="MFS"/>
</dbReference>
<feature type="transmembrane region" description="Helical" evidence="6">
    <location>
        <begin position="12"/>
        <end position="38"/>
    </location>
</feature>
<feature type="transmembrane region" description="Helical" evidence="6">
    <location>
        <begin position="325"/>
        <end position="348"/>
    </location>
</feature>
<feature type="transmembrane region" description="Helical" evidence="6">
    <location>
        <begin position="140"/>
        <end position="158"/>
    </location>
</feature>
<feature type="transmembrane region" description="Helical" evidence="6">
    <location>
        <begin position="268"/>
        <end position="289"/>
    </location>
</feature>
<evidence type="ECO:0000259" key="7">
    <source>
        <dbReference type="PROSITE" id="PS50850"/>
    </source>
</evidence>
<reference evidence="8" key="1">
    <citation type="submission" date="2020-08" db="EMBL/GenBank/DDBJ databases">
        <title>Genome public.</title>
        <authorList>
            <person name="Liu C."/>
            <person name="Sun Q."/>
        </authorList>
    </citation>
    <scope>NUCLEOTIDE SEQUENCE</scope>
    <source>
        <strain evidence="8">BX8</strain>
    </source>
</reference>
<dbReference type="Gene3D" id="1.20.1250.20">
    <property type="entry name" value="MFS general substrate transporter like domains"/>
    <property type="match status" value="2"/>
</dbReference>
<evidence type="ECO:0000256" key="5">
    <source>
        <dbReference type="ARBA" id="ARBA00023136"/>
    </source>
</evidence>
<dbReference type="GO" id="GO:0022857">
    <property type="term" value="F:transmembrane transporter activity"/>
    <property type="evidence" value="ECO:0007669"/>
    <property type="project" value="InterPro"/>
</dbReference>
<evidence type="ECO:0000256" key="4">
    <source>
        <dbReference type="ARBA" id="ARBA00022989"/>
    </source>
</evidence>
<comment type="caution">
    <text evidence="8">The sequence shown here is derived from an EMBL/GenBank/DDBJ whole genome shotgun (WGS) entry which is preliminary data.</text>
</comment>
<evidence type="ECO:0000256" key="2">
    <source>
        <dbReference type="ARBA" id="ARBA00022448"/>
    </source>
</evidence>
<sequence length="429" mass="45464">MKKIKTGGLHYAWWIVIACICMKIGSSAAVAAAMSNFITPIVRDLGCEVSALTTFVSIEAVAMALMYTTASKILTTRKIGRVMGIASIVELGGLALMSTYRSVPMFYFSGLLIGVAQAFTGFVAIPILLNMWFRKKAGTVLGVVVAVSGAAGILYNLLSAQLITAFGWRTAYLVLAAIGAVITLPAVFLIIKSPAEVGCLPYGAEEAGSDEPEKRADWAASEWGLTRRQAFSSLFLYVAWLACIMYSYGSGVSGYTATYATMELGQSINFGAYAGIALSIGTIVSSLILGWINDRLGVRAGLVWGAVTTTLGYVLMLVSKANPLLVLPAAFTVGLGSSMYTVQCPLLARSIVGVKHYSEIWSLMMMANSLIGGGLYSSIGLFYDKLGSYTGAFIMAIALYVGALVVGALAISLAGRHKKAEEELLKQKL</sequence>
<comment type="subcellular location">
    <subcellularLocation>
        <location evidence="1">Cell membrane</location>
        <topology evidence="1">Multi-pass membrane protein</topology>
    </subcellularLocation>
</comment>
<evidence type="ECO:0000313" key="9">
    <source>
        <dbReference type="Proteomes" id="UP000659630"/>
    </source>
</evidence>
<dbReference type="EMBL" id="JACONZ010000001">
    <property type="protein sequence ID" value="MBC5580287.1"/>
    <property type="molecule type" value="Genomic_DNA"/>
</dbReference>
<accession>A0A923I7B1</accession>
<dbReference type="PROSITE" id="PS50850">
    <property type="entry name" value="MFS"/>
    <property type="match status" value="1"/>
</dbReference>
<dbReference type="Proteomes" id="UP000659630">
    <property type="component" value="Unassembled WGS sequence"/>
</dbReference>
<feature type="transmembrane region" description="Helical" evidence="6">
    <location>
        <begin position="170"/>
        <end position="191"/>
    </location>
</feature>
<name>A0A923I7B1_9FIRM</name>
<feature type="transmembrane region" description="Helical" evidence="6">
    <location>
        <begin position="389"/>
        <end position="411"/>
    </location>
</feature>
<evidence type="ECO:0000256" key="6">
    <source>
        <dbReference type="SAM" id="Phobius"/>
    </source>
</evidence>
<dbReference type="SUPFAM" id="SSF103473">
    <property type="entry name" value="MFS general substrate transporter"/>
    <property type="match status" value="1"/>
</dbReference>
<dbReference type="Pfam" id="PF07690">
    <property type="entry name" value="MFS_1"/>
    <property type="match status" value="1"/>
</dbReference>
<dbReference type="RefSeq" id="WP_186886649.1">
    <property type="nucleotide sequence ID" value="NZ_JACONZ010000001.1"/>
</dbReference>
<dbReference type="AlphaFoldDB" id="A0A923I7B1"/>
<feature type="transmembrane region" description="Helical" evidence="6">
    <location>
        <begin position="230"/>
        <end position="248"/>
    </location>
</feature>
<dbReference type="InterPro" id="IPR050327">
    <property type="entry name" value="Proton-linked_MCT"/>
</dbReference>
<dbReference type="GO" id="GO:0005886">
    <property type="term" value="C:plasma membrane"/>
    <property type="evidence" value="ECO:0007669"/>
    <property type="project" value="UniProtKB-SubCell"/>
</dbReference>
<feature type="transmembrane region" description="Helical" evidence="6">
    <location>
        <begin position="106"/>
        <end position="128"/>
    </location>
</feature>
<keyword evidence="9" id="KW-1185">Reference proteome</keyword>
<feature type="transmembrane region" description="Helical" evidence="6">
    <location>
        <begin position="360"/>
        <end position="383"/>
    </location>
</feature>
<evidence type="ECO:0000256" key="1">
    <source>
        <dbReference type="ARBA" id="ARBA00004651"/>
    </source>
</evidence>
<dbReference type="InterPro" id="IPR036259">
    <property type="entry name" value="MFS_trans_sf"/>
</dbReference>
<protein>
    <submittedName>
        <fullName evidence="8">MFS transporter</fullName>
    </submittedName>
</protein>
<feature type="transmembrane region" description="Helical" evidence="6">
    <location>
        <begin position="301"/>
        <end position="319"/>
    </location>
</feature>
<feature type="transmembrane region" description="Helical" evidence="6">
    <location>
        <begin position="50"/>
        <end position="70"/>
    </location>
</feature>
<proteinExistence type="predicted"/>